<dbReference type="HOGENOM" id="CLU_053381_1_2_1"/>
<evidence type="ECO:0000256" key="2">
    <source>
        <dbReference type="SAM" id="SignalP"/>
    </source>
</evidence>
<protein>
    <recommendedName>
        <fullName evidence="5">Phytocyanin domain-containing protein</fullName>
    </recommendedName>
</protein>
<dbReference type="STRING" id="745531.A0A0C3PDH9"/>
<feature type="compositionally biased region" description="Low complexity" evidence="1">
    <location>
        <begin position="207"/>
        <end position="222"/>
    </location>
</feature>
<dbReference type="OrthoDB" id="2331100at2759"/>
<reference evidence="3 4" key="1">
    <citation type="journal article" date="2014" name="PLoS Genet.">
        <title>Analysis of the Phlebiopsis gigantea genome, transcriptome and secretome provides insight into its pioneer colonization strategies of wood.</title>
        <authorList>
            <person name="Hori C."/>
            <person name="Ishida T."/>
            <person name="Igarashi K."/>
            <person name="Samejima M."/>
            <person name="Suzuki H."/>
            <person name="Master E."/>
            <person name="Ferreira P."/>
            <person name="Ruiz-Duenas F.J."/>
            <person name="Held B."/>
            <person name="Canessa P."/>
            <person name="Larrondo L.F."/>
            <person name="Schmoll M."/>
            <person name="Druzhinina I.S."/>
            <person name="Kubicek C.P."/>
            <person name="Gaskell J.A."/>
            <person name="Kersten P."/>
            <person name="St John F."/>
            <person name="Glasner J."/>
            <person name="Sabat G."/>
            <person name="Splinter BonDurant S."/>
            <person name="Syed K."/>
            <person name="Yadav J."/>
            <person name="Mgbeahuruike A.C."/>
            <person name="Kovalchuk A."/>
            <person name="Asiegbu F.O."/>
            <person name="Lackner G."/>
            <person name="Hoffmeister D."/>
            <person name="Rencoret J."/>
            <person name="Gutierrez A."/>
            <person name="Sun H."/>
            <person name="Lindquist E."/>
            <person name="Barry K."/>
            <person name="Riley R."/>
            <person name="Grigoriev I.V."/>
            <person name="Henrissat B."/>
            <person name="Kues U."/>
            <person name="Berka R.M."/>
            <person name="Martinez A.T."/>
            <person name="Covert S.F."/>
            <person name="Blanchette R.A."/>
            <person name="Cullen D."/>
        </authorList>
    </citation>
    <scope>NUCLEOTIDE SEQUENCE [LARGE SCALE GENOMIC DNA]</scope>
    <source>
        <strain evidence="3 4">11061_1 CR5-6</strain>
    </source>
</reference>
<dbReference type="InterPro" id="IPR008972">
    <property type="entry name" value="Cupredoxin"/>
</dbReference>
<dbReference type="AlphaFoldDB" id="A0A0C3PDH9"/>
<evidence type="ECO:0008006" key="5">
    <source>
        <dbReference type="Google" id="ProtNLM"/>
    </source>
</evidence>
<name>A0A0C3PDH9_PHLG1</name>
<evidence type="ECO:0000313" key="4">
    <source>
        <dbReference type="Proteomes" id="UP000053257"/>
    </source>
</evidence>
<evidence type="ECO:0000313" key="3">
    <source>
        <dbReference type="EMBL" id="KIP03338.1"/>
    </source>
</evidence>
<keyword evidence="2" id="KW-0732">Signal</keyword>
<feature type="chain" id="PRO_5002167882" description="Phytocyanin domain-containing protein" evidence="2">
    <location>
        <begin position="20"/>
        <end position="251"/>
    </location>
</feature>
<proteinExistence type="predicted"/>
<dbReference type="PANTHER" id="PTHR34883:SF15">
    <property type="entry name" value="EXTRACELLULAR SERINE-RICH PROTEIN"/>
    <property type="match status" value="1"/>
</dbReference>
<dbReference type="Gene3D" id="2.60.40.420">
    <property type="entry name" value="Cupredoxins - blue copper proteins"/>
    <property type="match status" value="1"/>
</dbReference>
<dbReference type="Proteomes" id="UP000053257">
    <property type="component" value="Unassembled WGS sequence"/>
</dbReference>
<dbReference type="PANTHER" id="PTHR34883">
    <property type="entry name" value="SERINE-RICH PROTEIN, PUTATIVE-RELATED-RELATED"/>
    <property type="match status" value="1"/>
</dbReference>
<gene>
    <name evidence="3" type="ORF">PHLGIDRAFT_497415</name>
</gene>
<keyword evidence="4" id="KW-1185">Reference proteome</keyword>
<feature type="region of interest" description="Disordered" evidence="1">
    <location>
        <begin position="207"/>
        <end position="227"/>
    </location>
</feature>
<dbReference type="InterPro" id="IPR052953">
    <property type="entry name" value="Ser-rich/MCO-related"/>
</dbReference>
<dbReference type="SUPFAM" id="SSF49503">
    <property type="entry name" value="Cupredoxins"/>
    <property type="match status" value="1"/>
</dbReference>
<feature type="signal peptide" evidence="2">
    <location>
        <begin position="1"/>
        <end position="19"/>
    </location>
</feature>
<dbReference type="EMBL" id="KN840621">
    <property type="protein sequence ID" value="KIP03338.1"/>
    <property type="molecule type" value="Genomic_DNA"/>
</dbReference>
<evidence type="ECO:0000256" key="1">
    <source>
        <dbReference type="SAM" id="MobiDB-lite"/>
    </source>
</evidence>
<accession>A0A0C3PDH9</accession>
<sequence>MRTATVTAAVLSAASLAVAQNQTFNIQVGAEVSTPGGVFQFIPSNITAPVGSTITFTWKGSPGNHTVTQSTSSDPCNPLSNGFDSGFLFIPANTTSNFPTWNVTVTDDAPIYFYCAQLAPIPHCNAGMVGSINAPATGNGSWESVQALAMSLNSTAPGQPTAGAPLQGVNVSVTAAPGPVATSAGIKGVDLPGGSAASSAAGSSGSAGSSASASSGAPSPSATGGGTSGALANAVSGAALFVSAVFGALLL</sequence>
<organism evidence="3 4">
    <name type="scientific">Phlebiopsis gigantea (strain 11061_1 CR5-6)</name>
    <name type="common">White-rot fungus</name>
    <name type="synonym">Peniophora gigantea</name>
    <dbReference type="NCBI Taxonomy" id="745531"/>
    <lineage>
        <taxon>Eukaryota</taxon>
        <taxon>Fungi</taxon>
        <taxon>Dikarya</taxon>
        <taxon>Basidiomycota</taxon>
        <taxon>Agaricomycotina</taxon>
        <taxon>Agaricomycetes</taxon>
        <taxon>Polyporales</taxon>
        <taxon>Phanerochaetaceae</taxon>
        <taxon>Phlebiopsis</taxon>
    </lineage>
</organism>